<evidence type="ECO:0000313" key="3">
    <source>
        <dbReference type="EMBL" id="GFA19139.1"/>
    </source>
</evidence>
<feature type="domain" description="Retrovirus-related Pol polyprotein from transposon TNT 1-94-like beta-barrel" evidence="2">
    <location>
        <begin position="119"/>
        <end position="164"/>
    </location>
</feature>
<organism evidence="3">
    <name type="scientific">Tanacetum cinerariifolium</name>
    <name type="common">Dalmatian daisy</name>
    <name type="synonym">Chrysanthemum cinerariifolium</name>
    <dbReference type="NCBI Taxonomy" id="118510"/>
    <lineage>
        <taxon>Eukaryota</taxon>
        <taxon>Viridiplantae</taxon>
        <taxon>Streptophyta</taxon>
        <taxon>Embryophyta</taxon>
        <taxon>Tracheophyta</taxon>
        <taxon>Spermatophyta</taxon>
        <taxon>Magnoliopsida</taxon>
        <taxon>eudicotyledons</taxon>
        <taxon>Gunneridae</taxon>
        <taxon>Pentapetalae</taxon>
        <taxon>asterids</taxon>
        <taxon>campanulids</taxon>
        <taxon>Asterales</taxon>
        <taxon>Asteraceae</taxon>
        <taxon>Asteroideae</taxon>
        <taxon>Anthemideae</taxon>
        <taxon>Anthemidinae</taxon>
        <taxon>Tanacetum</taxon>
    </lineage>
</organism>
<sequence>LVETSIPDATPTPASPKSVSSGKRRNIKACFVCKSEDHLIKDCDYHAKKMAQPTPRNYAHIGNYKPYASLTHTHPQKHMVPTAVFTRSKPVFNTAVRPVSTAMPKLKGNPQYALKDKGVIDSGCSRHMTGNMSYLSNFEELNGGYVAFGGNPKGGKISGKGKIKAWNMSYLSNFEELNGGYVAFGGNPKGGKISGKGKIKACKLDFNDVYF</sequence>
<protein>
    <submittedName>
        <fullName evidence="3">Ribonuclease H-like domain-containing protein</fullName>
    </submittedName>
</protein>
<dbReference type="Pfam" id="PF22936">
    <property type="entry name" value="Pol_BBD"/>
    <property type="match status" value="1"/>
</dbReference>
<dbReference type="InterPro" id="IPR054722">
    <property type="entry name" value="PolX-like_BBD"/>
</dbReference>
<reference evidence="3" key="1">
    <citation type="journal article" date="2019" name="Sci. Rep.">
        <title>Draft genome of Tanacetum cinerariifolium, the natural source of mosquito coil.</title>
        <authorList>
            <person name="Yamashiro T."/>
            <person name="Shiraishi A."/>
            <person name="Satake H."/>
            <person name="Nakayama K."/>
        </authorList>
    </citation>
    <scope>NUCLEOTIDE SEQUENCE</scope>
</reference>
<gene>
    <name evidence="3" type="ORF">Tci_591111</name>
</gene>
<feature type="non-terminal residue" evidence="3">
    <location>
        <position position="1"/>
    </location>
</feature>
<proteinExistence type="predicted"/>
<dbReference type="AlphaFoldDB" id="A0A699JAG2"/>
<comment type="caution">
    <text evidence="3">The sequence shown here is derived from an EMBL/GenBank/DDBJ whole genome shotgun (WGS) entry which is preliminary data.</text>
</comment>
<name>A0A699JAG2_TANCI</name>
<dbReference type="EMBL" id="BKCJ010383165">
    <property type="protein sequence ID" value="GFA19139.1"/>
    <property type="molecule type" value="Genomic_DNA"/>
</dbReference>
<evidence type="ECO:0000256" key="1">
    <source>
        <dbReference type="SAM" id="MobiDB-lite"/>
    </source>
</evidence>
<evidence type="ECO:0000259" key="2">
    <source>
        <dbReference type="Pfam" id="PF22936"/>
    </source>
</evidence>
<accession>A0A699JAG2</accession>
<feature type="region of interest" description="Disordered" evidence="1">
    <location>
        <begin position="1"/>
        <end position="21"/>
    </location>
</feature>